<dbReference type="EMBL" id="LGUV01000055">
    <property type="protein sequence ID" value="KOG56355.1"/>
    <property type="molecule type" value="Genomic_DNA"/>
</dbReference>
<proteinExistence type="predicted"/>
<dbReference type="GO" id="GO:0004803">
    <property type="term" value="F:transposase activity"/>
    <property type="evidence" value="ECO:0007669"/>
    <property type="project" value="InterPro"/>
</dbReference>
<gene>
    <name evidence="3" type="ORF">ADK75_08160</name>
</gene>
<evidence type="ECO:0000313" key="3">
    <source>
        <dbReference type="EMBL" id="KOG56355.1"/>
    </source>
</evidence>
<feature type="domain" description="Transposase IS110-like N-terminal" evidence="1">
    <location>
        <begin position="6"/>
        <end position="162"/>
    </location>
</feature>
<protein>
    <submittedName>
        <fullName evidence="3">Transposase</fullName>
    </submittedName>
</protein>
<dbReference type="GO" id="GO:0003677">
    <property type="term" value="F:DNA binding"/>
    <property type="evidence" value="ECO:0007669"/>
    <property type="project" value="InterPro"/>
</dbReference>
<dbReference type="RefSeq" id="WP_053169197.1">
    <property type="nucleotide sequence ID" value="NZ_LGUV01000055.1"/>
</dbReference>
<dbReference type="InterPro" id="IPR002525">
    <property type="entry name" value="Transp_IS110-like_N"/>
</dbReference>
<evidence type="ECO:0000259" key="1">
    <source>
        <dbReference type="Pfam" id="PF01548"/>
    </source>
</evidence>
<dbReference type="AlphaFoldDB" id="A0A0L8N1E7"/>
<dbReference type="InterPro" id="IPR047650">
    <property type="entry name" value="Transpos_IS110"/>
</dbReference>
<dbReference type="Pfam" id="PF01548">
    <property type="entry name" value="DEDD_Tnp_IS110"/>
    <property type="match status" value="1"/>
</dbReference>
<dbReference type="Proteomes" id="UP000037084">
    <property type="component" value="Unassembled WGS sequence"/>
</dbReference>
<dbReference type="PATRIC" id="fig|1961.12.peg.1888"/>
<organism evidence="3 4">
    <name type="scientific">Streptomyces virginiae</name>
    <name type="common">Streptomyces cinnamonensis</name>
    <dbReference type="NCBI Taxonomy" id="1961"/>
    <lineage>
        <taxon>Bacteria</taxon>
        <taxon>Bacillati</taxon>
        <taxon>Actinomycetota</taxon>
        <taxon>Actinomycetes</taxon>
        <taxon>Kitasatosporales</taxon>
        <taxon>Streptomycetaceae</taxon>
        <taxon>Streptomyces</taxon>
    </lineage>
</organism>
<comment type="caution">
    <text evidence="3">The sequence shown here is derived from an EMBL/GenBank/DDBJ whole genome shotgun (WGS) entry which is preliminary data.</text>
</comment>
<sequence>MPELWAGTDAGKAAHHCTVIDTDGTKALSRRVPNNEPELLDLIGDVLALAEGSPVTWAVDLNAGGAALLIALLAGHGQQLLYIPGRTVHHASRRYRGDGKTDAKDAYVIADQARMRRDLQPLQEWDEIAVDLKILTARRYDLAADRTRAINRMRAQLLEYFPALERAFDYAASKAALILPTGHQTPAGLRRTGTSRLATWLRNRKVRGAQAIADTAVAAAQAQQTAVAGESTAAAVVHTLAKEVLALDEEIAHIDGQIAARFGEHRDAEVILSMPGMGPLLGAEFIACTGGDMDAFGSSARLAGVAGLAPVPRDSGRISGNMRRPHRYHRRLLRVFYLSAQIAARFCPTSKTFYDRKRAEGKSHKQAVLALARRRLDVLWALIRDHRTFTTTPPASDHGPA</sequence>
<name>A0A0L8N1E7_STRVG</name>
<dbReference type="Pfam" id="PF02371">
    <property type="entry name" value="Transposase_20"/>
    <property type="match status" value="1"/>
</dbReference>
<evidence type="ECO:0000313" key="4">
    <source>
        <dbReference type="Proteomes" id="UP000037084"/>
    </source>
</evidence>
<accession>A0A0L8N1E7</accession>
<feature type="domain" description="Transposase IS116/IS110/IS902 C-terminal" evidence="2">
    <location>
        <begin position="269"/>
        <end position="354"/>
    </location>
</feature>
<dbReference type="OrthoDB" id="3188901at2"/>
<dbReference type="PANTHER" id="PTHR33055">
    <property type="entry name" value="TRANSPOSASE FOR INSERTION SEQUENCE ELEMENT IS1111A"/>
    <property type="match status" value="1"/>
</dbReference>
<dbReference type="InterPro" id="IPR003346">
    <property type="entry name" value="Transposase_20"/>
</dbReference>
<dbReference type="NCBIfam" id="NF033542">
    <property type="entry name" value="transpos_IS110"/>
    <property type="match status" value="1"/>
</dbReference>
<dbReference type="GO" id="GO:0006313">
    <property type="term" value="P:DNA transposition"/>
    <property type="evidence" value="ECO:0007669"/>
    <property type="project" value="InterPro"/>
</dbReference>
<evidence type="ECO:0000259" key="2">
    <source>
        <dbReference type="Pfam" id="PF02371"/>
    </source>
</evidence>
<dbReference type="PANTHER" id="PTHR33055:SF3">
    <property type="entry name" value="PUTATIVE TRANSPOSASE FOR IS117-RELATED"/>
    <property type="match status" value="1"/>
</dbReference>
<reference evidence="4" key="1">
    <citation type="submission" date="2015-07" db="EMBL/GenBank/DDBJ databases">
        <authorList>
            <consortium name="Consortium for Microbial Forensics and Genomics (microFORGE)"/>
            <person name="Knight B.M."/>
            <person name="Roberts D.P."/>
            <person name="Lin D."/>
            <person name="Hari K."/>
            <person name="Fletcher J."/>
            <person name="Melcher U."/>
            <person name="Blagden T."/>
            <person name="Winegar R.A."/>
        </authorList>
    </citation>
    <scope>NUCLEOTIDE SEQUENCE [LARGE SCALE GENOMIC DNA]</scope>
    <source>
        <strain evidence="4">NRRL B-1447</strain>
    </source>
</reference>